<proteinExistence type="predicted"/>
<feature type="region of interest" description="Disordered" evidence="1">
    <location>
        <begin position="68"/>
        <end position="146"/>
    </location>
</feature>
<evidence type="ECO:0000313" key="3">
    <source>
        <dbReference type="Proteomes" id="UP000053317"/>
    </source>
</evidence>
<accession>A0A0G2F4M9</accession>
<dbReference type="EMBL" id="LCWF01000002">
    <property type="protein sequence ID" value="KKY29204.1"/>
    <property type="molecule type" value="Genomic_DNA"/>
</dbReference>
<name>A0A0G2F4M9_PHACM</name>
<feature type="compositionally biased region" description="Basic and acidic residues" evidence="1">
    <location>
        <begin position="254"/>
        <end position="263"/>
    </location>
</feature>
<reference evidence="2 3" key="1">
    <citation type="submission" date="2015-05" db="EMBL/GenBank/DDBJ databases">
        <title>Distinctive expansion of gene families associated with plant cell wall degradation and secondary metabolism in the genomes of grapevine trunk pathogens.</title>
        <authorList>
            <person name="Lawrence D.P."/>
            <person name="Travadon R."/>
            <person name="Rolshausen P.E."/>
            <person name="Baumgartner K."/>
        </authorList>
    </citation>
    <scope>NUCLEOTIDE SEQUENCE [LARGE SCALE GENOMIC DNA]</scope>
    <source>
        <strain evidence="2">UCRPC4</strain>
    </source>
</reference>
<evidence type="ECO:0000313" key="2">
    <source>
        <dbReference type="EMBL" id="KKY29204.1"/>
    </source>
</evidence>
<dbReference type="Proteomes" id="UP000053317">
    <property type="component" value="Unassembled WGS sequence"/>
</dbReference>
<dbReference type="AlphaFoldDB" id="A0A0G2F4M9"/>
<evidence type="ECO:0000256" key="1">
    <source>
        <dbReference type="SAM" id="MobiDB-lite"/>
    </source>
</evidence>
<reference evidence="2 3" key="2">
    <citation type="submission" date="2015-05" db="EMBL/GenBank/DDBJ databases">
        <authorList>
            <person name="Morales-Cruz A."/>
            <person name="Amrine K.C."/>
            <person name="Cantu D."/>
        </authorList>
    </citation>
    <scope>NUCLEOTIDE SEQUENCE [LARGE SCALE GENOMIC DNA]</scope>
    <source>
        <strain evidence="2">UCRPC4</strain>
    </source>
</reference>
<feature type="region of interest" description="Disordered" evidence="1">
    <location>
        <begin position="237"/>
        <end position="263"/>
    </location>
</feature>
<keyword evidence="3" id="KW-1185">Reference proteome</keyword>
<gene>
    <name evidence="2" type="ORF">UCRPC4_g00110</name>
</gene>
<protein>
    <submittedName>
        <fullName evidence="2">Uncharacterized protein</fullName>
    </submittedName>
</protein>
<feature type="region of interest" description="Disordered" evidence="1">
    <location>
        <begin position="154"/>
        <end position="173"/>
    </location>
</feature>
<sequence length="263" mass="30513">MREDVTDYLRSLSDLNVENADGVQDIHSCIFKVIDYIEEFAYHDLSHASGKLRETDIIIPNFKKVHKRKRQTLQSSDSDEDARPPKRLYPTISFGSQQKRMREDDDINADGSPPKRLYPVISFGSQQKKMREDDDINEDERPPKRLYPAISFGSQQKRMREDDDINEDGRPPKRLYPVISFGSQRKGLREDDDINKITSTLTEYYPSRGFGALQKRVRNDDTDEMTRPLKKLHRSVSFGHPDNEIFNNDSNGSDNKDHMDVTT</sequence>
<organism evidence="2 3">
    <name type="scientific">Phaeomoniella chlamydospora</name>
    <name type="common">Phaeoacremonium chlamydosporum</name>
    <dbReference type="NCBI Taxonomy" id="158046"/>
    <lineage>
        <taxon>Eukaryota</taxon>
        <taxon>Fungi</taxon>
        <taxon>Dikarya</taxon>
        <taxon>Ascomycota</taxon>
        <taxon>Pezizomycotina</taxon>
        <taxon>Eurotiomycetes</taxon>
        <taxon>Chaetothyriomycetidae</taxon>
        <taxon>Phaeomoniellales</taxon>
        <taxon>Phaeomoniellaceae</taxon>
        <taxon>Phaeomoniella</taxon>
    </lineage>
</organism>
<comment type="caution">
    <text evidence="2">The sequence shown here is derived from an EMBL/GenBank/DDBJ whole genome shotgun (WGS) entry which is preliminary data.</text>
</comment>